<dbReference type="SUPFAM" id="SSF54928">
    <property type="entry name" value="RNA-binding domain, RBD"/>
    <property type="match status" value="1"/>
</dbReference>
<dbReference type="InterPro" id="IPR035979">
    <property type="entry name" value="RBD_domain_sf"/>
</dbReference>
<dbReference type="InParanoid" id="L2GPE9"/>
<dbReference type="Gene3D" id="3.30.70.330">
    <property type="match status" value="1"/>
</dbReference>
<accession>L2GPE9</accession>
<dbReference type="CDD" id="cd00590">
    <property type="entry name" value="RRM_SF"/>
    <property type="match status" value="1"/>
</dbReference>
<dbReference type="EMBL" id="JH370132">
    <property type="protein sequence ID" value="ELA42390.1"/>
    <property type="molecule type" value="Genomic_DNA"/>
</dbReference>
<dbReference type="GO" id="GO:0003723">
    <property type="term" value="F:RNA binding"/>
    <property type="evidence" value="ECO:0007669"/>
    <property type="project" value="UniProtKB-UniRule"/>
</dbReference>
<dbReference type="InterPro" id="IPR056750">
    <property type="entry name" value="RRM_ESF1"/>
</dbReference>
<dbReference type="InterPro" id="IPR039754">
    <property type="entry name" value="Esf1"/>
</dbReference>
<dbReference type="RefSeq" id="XP_007603941.1">
    <property type="nucleotide sequence ID" value="XM_007603879.1"/>
</dbReference>
<dbReference type="AlphaFoldDB" id="L2GPE9"/>
<dbReference type="Pfam" id="PF25121">
    <property type="entry name" value="RRM_ESF1"/>
    <property type="match status" value="1"/>
</dbReference>
<evidence type="ECO:0000313" key="4">
    <source>
        <dbReference type="Proteomes" id="UP000011082"/>
    </source>
</evidence>
<protein>
    <recommendedName>
        <fullName evidence="2">RRM domain-containing protein</fullName>
    </recommendedName>
</protein>
<feature type="domain" description="RRM" evidence="2">
    <location>
        <begin position="8"/>
        <end position="88"/>
    </location>
</feature>
<dbReference type="OrthoDB" id="431825at2759"/>
<dbReference type="PROSITE" id="PS50102">
    <property type="entry name" value="RRM"/>
    <property type="match status" value="1"/>
</dbReference>
<dbReference type="GeneID" id="19881206"/>
<dbReference type="PANTHER" id="PTHR12202:SF0">
    <property type="entry name" value="ESF1 HOMOLOG"/>
    <property type="match status" value="1"/>
</dbReference>
<keyword evidence="4" id="KW-1185">Reference proteome</keyword>
<name>L2GPE9_VITCO</name>
<dbReference type="HOGENOM" id="CLU_1994371_0_0_1"/>
<proteinExistence type="predicted"/>
<gene>
    <name evidence="3" type="ORF">VICG_00489</name>
</gene>
<sequence>MDEHEITNRLAITNLDFDSVNLSTIFRIFESVIGPSIVRISLFGTERSQQYAIAEFTDKRHAKDAYDSIDGLEIEATGNIFDLSFVPADFKGDTLLDDCSNPCGYENTNKANKRCSMDESLDTII</sequence>
<keyword evidence="1" id="KW-0694">RNA-binding</keyword>
<dbReference type="GO" id="GO:0006364">
    <property type="term" value="P:rRNA processing"/>
    <property type="evidence" value="ECO:0007669"/>
    <property type="project" value="InterPro"/>
</dbReference>
<dbReference type="VEuPathDB" id="MicrosporidiaDB:VICG_00489"/>
<dbReference type="Proteomes" id="UP000011082">
    <property type="component" value="Unassembled WGS sequence"/>
</dbReference>
<evidence type="ECO:0000256" key="1">
    <source>
        <dbReference type="PROSITE-ProRule" id="PRU00176"/>
    </source>
</evidence>
<evidence type="ECO:0000259" key="2">
    <source>
        <dbReference type="PROSITE" id="PS50102"/>
    </source>
</evidence>
<reference evidence="4" key="1">
    <citation type="submission" date="2011-05" db="EMBL/GenBank/DDBJ databases">
        <title>The genome sequence of Vittaforma corneae strain ATCC 50505.</title>
        <authorList>
            <consortium name="The Broad Institute Genome Sequencing Platform"/>
            <person name="Cuomo C."/>
            <person name="Didier E."/>
            <person name="Bowers L."/>
            <person name="Young S.K."/>
            <person name="Zeng Q."/>
            <person name="Gargeya S."/>
            <person name="Fitzgerald M."/>
            <person name="Haas B."/>
            <person name="Abouelleil A."/>
            <person name="Alvarado L."/>
            <person name="Arachchi H.M."/>
            <person name="Berlin A."/>
            <person name="Chapman S.B."/>
            <person name="Gearin G."/>
            <person name="Goldberg J."/>
            <person name="Griggs A."/>
            <person name="Gujja S."/>
            <person name="Hansen M."/>
            <person name="Heiman D."/>
            <person name="Howarth C."/>
            <person name="Larimer J."/>
            <person name="Lui A."/>
            <person name="MacDonald P.J.P."/>
            <person name="McCowen C."/>
            <person name="Montmayeur A."/>
            <person name="Murphy C."/>
            <person name="Neiman D."/>
            <person name="Pearson M."/>
            <person name="Priest M."/>
            <person name="Roberts A."/>
            <person name="Saif S."/>
            <person name="Shea T."/>
            <person name="Sisk P."/>
            <person name="Stolte C."/>
            <person name="Sykes S."/>
            <person name="Wortman J."/>
            <person name="Nusbaum C."/>
            <person name="Birren B."/>
        </authorList>
    </citation>
    <scope>NUCLEOTIDE SEQUENCE [LARGE SCALE GENOMIC DNA]</scope>
    <source>
        <strain evidence="4">ATCC 50505</strain>
    </source>
</reference>
<dbReference type="InterPro" id="IPR012677">
    <property type="entry name" value="Nucleotide-bd_a/b_plait_sf"/>
</dbReference>
<dbReference type="InterPro" id="IPR000504">
    <property type="entry name" value="RRM_dom"/>
</dbReference>
<evidence type="ECO:0000313" key="3">
    <source>
        <dbReference type="EMBL" id="ELA42390.1"/>
    </source>
</evidence>
<dbReference type="PANTHER" id="PTHR12202">
    <property type="entry name" value="ESF1 HOMOLOG"/>
    <property type="match status" value="1"/>
</dbReference>
<organism evidence="3 4">
    <name type="scientific">Vittaforma corneae (strain ATCC 50505)</name>
    <name type="common">Microsporidian parasite</name>
    <name type="synonym">Nosema corneum</name>
    <dbReference type="NCBI Taxonomy" id="993615"/>
    <lineage>
        <taxon>Eukaryota</taxon>
        <taxon>Fungi</taxon>
        <taxon>Fungi incertae sedis</taxon>
        <taxon>Microsporidia</taxon>
        <taxon>Nosematidae</taxon>
        <taxon>Vittaforma</taxon>
    </lineage>
</organism>